<dbReference type="SUPFAM" id="SSF53448">
    <property type="entry name" value="Nucleotide-diphospho-sugar transferases"/>
    <property type="match status" value="1"/>
</dbReference>
<dbReference type="InterPro" id="IPR029044">
    <property type="entry name" value="Nucleotide-diphossugar_trans"/>
</dbReference>
<dbReference type="InterPro" id="IPR050793">
    <property type="entry name" value="CMP-NeuNAc_synthase"/>
</dbReference>
<dbReference type="CDD" id="cd02513">
    <property type="entry name" value="CMP-NeuAc_Synthase"/>
    <property type="match status" value="1"/>
</dbReference>
<evidence type="ECO:0000313" key="2">
    <source>
        <dbReference type="Proteomes" id="UP001235269"/>
    </source>
</evidence>
<comment type="caution">
    <text evidence="1">The sequence shown here is derived from an EMBL/GenBank/DDBJ whole genome shotgun (WGS) entry which is preliminary data.</text>
</comment>
<dbReference type="Pfam" id="PF02348">
    <property type="entry name" value="CTP_transf_3"/>
    <property type="match status" value="1"/>
</dbReference>
<dbReference type="RefSeq" id="WP_307160440.1">
    <property type="nucleotide sequence ID" value="NZ_JAUSWH010000030.1"/>
</dbReference>
<dbReference type="Proteomes" id="UP001235269">
    <property type="component" value="Unassembled WGS sequence"/>
</dbReference>
<sequence>MSRTLAVITARGGSKRIPGKNVRAIAGKPLITWTVETARACQERLHSIVLSTDDEEIAQVGRHGGAEVPFLRPAHLAGDTASSLGVVQHATRFIEARDNVRFDWVLLLQPTSPLRTAADIFASLEMADAAGCDSVVAVTEMPVHPIFAKKINAKGLLKPFNGTEPEGLRRQDANPKAYIRNGAIYLTQRDVLLEQNSIYGSRILPYIMPPERSIDIDVDLDFRLAELLLQDRSELADLPCAD</sequence>
<evidence type="ECO:0000313" key="1">
    <source>
        <dbReference type="EMBL" id="MDQ0458363.1"/>
    </source>
</evidence>
<dbReference type="PANTHER" id="PTHR21485">
    <property type="entry name" value="HAD SUPERFAMILY MEMBERS CMAS AND KDSC"/>
    <property type="match status" value="1"/>
</dbReference>
<name>A0ABU0IL85_9HYPH</name>
<dbReference type="PANTHER" id="PTHR21485:SF6">
    <property type="entry name" value="N-ACYLNEURAMINATE CYTIDYLYLTRANSFERASE-RELATED"/>
    <property type="match status" value="1"/>
</dbReference>
<dbReference type="EMBL" id="JAUSWH010000030">
    <property type="protein sequence ID" value="MDQ0458363.1"/>
    <property type="molecule type" value="Genomic_DNA"/>
</dbReference>
<keyword evidence="2" id="KW-1185">Reference proteome</keyword>
<accession>A0ABU0IL85</accession>
<gene>
    <name evidence="1" type="ORF">QO005_004724</name>
</gene>
<reference evidence="1 2" key="1">
    <citation type="submission" date="2023-07" db="EMBL/GenBank/DDBJ databases">
        <title>Genomic Encyclopedia of Type Strains, Phase IV (KMG-IV): sequencing the most valuable type-strain genomes for metagenomic binning, comparative biology and taxonomic classification.</title>
        <authorList>
            <person name="Goeker M."/>
        </authorList>
    </citation>
    <scope>NUCLEOTIDE SEQUENCE [LARGE SCALE GENOMIC DNA]</scope>
    <source>
        <strain evidence="1 2">DSM 100301</strain>
    </source>
</reference>
<proteinExistence type="predicted"/>
<dbReference type="Gene3D" id="3.90.550.10">
    <property type="entry name" value="Spore Coat Polysaccharide Biosynthesis Protein SpsA, Chain A"/>
    <property type="match status" value="1"/>
</dbReference>
<dbReference type="InterPro" id="IPR003329">
    <property type="entry name" value="Cytidylyl_trans"/>
</dbReference>
<organism evidence="1 2">
    <name type="scientific">Rhizobium paknamense</name>
    <dbReference type="NCBI Taxonomy" id="1206817"/>
    <lineage>
        <taxon>Bacteria</taxon>
        <taxon>Pseudomonadati</taxon>
        <taxon>Pseudomonadota</taxon>
        <taxon>Alphaproteobacteria</taxon>
        <taxon>Hyphomicrobiales</taxon>
        <taxon>Rhizobiaceae</taxon>
        <taxon>Rhizobium/Agrobacterium group</taxon>
        <taxon>Rhizobium</taxon>
    </lineage>
</organism>
<protein>
    <submittedName>
        <fullName evidence="1">CMP-N-acetylneuraminic acid synthetase</fullName>
    </submittedName>
</protein>